<evidence type="ECO:0000259" key="2">
    <source>
        <dbReference type="Pfam" id="PF13490"/>
    </source>
</evidence>
<accession>A0A7U9KZ26</accession>
<evidence type="ECO:0000313" key="3">
    <source>
        <dbReference type="EMBL" id="GCD38052.1"/>
    </source>
</evidence>
<dbReference type="OrthoDB" id="5197868at2"/>
<dbReference type="RefSeq" id="WP_125047349.1">
    <property type="nucleotide sequence ID" value="NZ_BHZC01000001.1"/>
</dbReference>
<name>A0A7U9KZ26_9ACTN</name>
<protein>
    <recommendedName>
        <fullName evidence="2">Putative zinc-finger domain-containing protein</fullName>
    </recommendedName>
</protein>
<dbReference type="AlphaFoldDB" id="A0A7U9KZ26"/>
<evidence type="ECO:0000313" key="4">
    <source>
        <dbReference type="Proteomes" id="UP000287830"/>
    </source>
</evidence>
<feature type="region of interest" description="Disordered" evidence="1">
    <location>
        <begin position="56"/>
        <end position="91"/>
    </location>
</feature>
<organism evidence="3 4">
    <name type="scientific">Streptomyces chrestomyceticus JCM 4735</name>
    <dbReference type="NCBI Taxonomy" id="1306181"/>
    <lineage>
        <taxon>Bacteria</taxon>
        <taxon>Bacillati</taxon>
        <taxon>Actinomycetota</taxon>
        <taxon>Actinomycetes</taxon>
        <taxon>Kitasatosporales</taxon>
        <taxon>Streptomycetaceae</taxon>
        <taxon>Streptomyces</taxon>
    </lineage>
</organism>
<dbReference type="Pfam" id="PF13490">
    <property type="entry name" value="zf-HC2"/>
    <property type="match status" value="1"/>
</dbReference>
<feature type="domain" description="Putative zinc-finger" evidence="2">
    <location>
        <begin position="3"/>
        <end position="39"/>
    </location>
</feature>
<sequence>MHCSRVRTAVSARLDGEELPPGVTDGLLDAHLAGCADCRLWSERASALDGLLDRLRGPPHTGAARTGVVISSPSGDPAPSAAYWTDGDRDR</sequence>
<reference evidence="3 4" key="1">
    <citation type="submission" date="2018-11" db="EMBL/GenBank/DDBJ databases">
        <title>Whole genome sequence of Streptomyces chrestomyceticus NBRC 13444(T).</title>
        <authorList>
            <person name="Komaki H."/>
            <person name="Tamura T."/>
        </authorList>
    </citation>
    <scope>NUCLEOTIDE SEQUENCE [LARGE SCALE GENOMIC DNA]</scope>
    <source>
        <strain evidence="3 4">NBRC 13444</strain>
    </source>
</reference>
<dbReference type="GeneID" id="95624624"/>
<proteinExistence type="predicted"/>
<dbReference type="Proteomes" id="UP000287830">
    <property type="component" value="Unassembled WGS sequence"/>
</dbReference>
<dbReference type="EMBL" id="BHZC01000001">
    <property type="protein sequence ID" value="GCD38052.1"/>
    <property type="molecule type" value="Genomic_DNA"/>
</dbReference>
<dbReference type="InterPro" id="IPR027383">
    <property type="entry name" value="Znf_put"/>
</dbReference>
<evidence type="ECO:0000256" key="1">
    <source>
        <dbReference type="SAM" id="MobiDB-lite"/>
    </source>
</evidence>
<feature type="compositionally biased region" description="Low complexity" evidence="1">
    <location>
        <begin position="71"/>
        <end position="82"/>
    </location>
</feature>
<comment type="caution">
    <text evidence="3">The sequence shown here is derived from an EMBL/GenBank/DDBJ whole genome shotgun (WGS) entry which is preliminary data.</text>
</comment>
<gene>
    <name evidence="3" type="ORF">OEIGOIKO_05862</name>
</gene>